<dbReference type="Pfam" id="PF04851">
    <property type="entry name" value="ResIII"/>
    <property type="match status" value="1"/>
</dbReference>
<dbReference type="Pfam" id="PF00271">
    <property type="entry name" value="Helicase_C"/>
    <property type="match status" value="1"/>
</dbReference>
<dbReference type="EMBL" id="LT906446">
    <property type="protein sequence ID" value="SNU98060.1"/>
    <property type="molecule type" value="Genomic_DNA"/>
</dbReference>
<dbReference type="Gene3D" id="3.40.50.300">
    <property type="entry name" value="P-loop containing nucleotide triphosphate hydrolases"/>
    <property type="match status" value="2"/>
</dbReference>
<reference evidence="3 4" key="1">
    <citation type="submission" date="2017-06" db="EMBL/GenBank/DDBJ databases">
        <authorList>
            <consortium name="Pathogen Informatics"/>
        </authorList>
    </citation>
    <scope>NUCLEOTIDE SEQUENCE [LARGE SCALE GENOMIC DNA]</scope>
    <source>
        <strain evidence="3 4">NCTC10570</strain>
    </source>
</reference>
<dbReference type="GeneID" id="78506885"/>
<dbReference type="SMART" id="SM00490">
    <property type="entry name" value="HELICc"/>
    <property type="match status" value="1"/>
</dbReference>
<evidence type="ECO:0000313" key="3">
    <source>
        <dbReference type="EMBL" id="SNU98060.1"/>
    </source>
</evidence>
<dbReference type="SMART" id="SM00487">
    <property type="entry name" value="DEXDc"/>
    <property type="match status" value="1"/>
</dbReference>
<dbReference type="GO" id="GO:0005524">
    <property type="term" value="F:ATP binding"/>
    <property type="evidence" value="ECO:0007669"/>
    <property type="project" value="InterPro"/>
</dbReference>
<dbReference type="InterPro" id="IPR006935">
    <property type="entry name" value="Helicase/UvrB_N"/>
</dbReference>
<dbReference type="CDD" id="cd09204">
    <property type="entry name" value="PLDc_N_DEXD_b2"/>
    <property type="match status" value="1"/>
</dbReference>
<dbReference type="CDD" id="cd18799">
    <property type="entry name" value="SF2_C_EcoAI-like"/>
    <property type="match status" value="1"/>
</dbReference>
<evidence type="ECO:0000259" key="2">
    <source>
        <dbReference type="PROSITE" id="PS51194"/>
    </source>
</evidence>
<dbReference type="Pfam" id="PF13091">
    <property type="entry name" value="PLDc_2"/>
    <property type="match status" value="1"/>
</dbReference>
<name>A0A239TJY6_9FIRM</name>
<proteinExistence type="predicted"/>
<dbReference type="RefSeq" id="WP_095197685.1">
    <property type="nucleotide sequence ID" value="NZ_LT906446.1"/>
</dbReference>
<dbReference type="CDD" id="cd18032">
    <property type="entry name" value="DEXHc_RE_I_III_res"/>
    <property type="match status" value="1"/>
</dbReference>
<feature type="domain" description="Helicase C-terminal" evidence="2">
    <location>
        <begin position="423"/>
        <end position="570"/>
    </location>
</feature>
<dbReference type="GO" id="GO:0003677">
    <property type="term" value="F:DNA binding"/>
    <property type="evidence" value="ECO:0007669"/>
    <property type="project" value="InterPro"/>
</dbReference>
<dbReference type="PROSITE" id="PS51194">
    <property type="entry name" value="HELICASE_CTER"/>
    <property type="match status" value="1"/>
</dbReference>
<dbReference type="InterPro" id="IPR058403">
    <property type="entry name" value="DUF8090"/>
</dbReference>
<dbReference type="InterPro" id="IPR025202">
    <property type="entry name" value="PLD-like_dom"/>
</dbReference>
<sequence length="947" mass="109707">MNKSSDEFMQNTAGGNINSSVLQPKFIFNDYNSGFNLLTELQKELISCEEFYFSVAFITQSGLICLKEVLAHLNKKNIKGCILTTDYLCFTEPKALRELQQFANLEIRIYTQGNFHTKGYIFRHADYYSLIIGSSNLTQGALKANKEWNLKVSSTEQEAFCRDTLQEFRRMLENAVPLTDEWLRGYGEHYRQKQKSFPVKQPFPAKFAPNKMQTEALASLEKLRQSGQTKALLISATGTGKTYLAAFAVQEAAPRRVLFLVHREQILKQAAQTFRHVLGDINICFLSGTHKDFAASYLFSTVSMLTKEEIMTQFAPTYFDYIIIDETHRAGAASYRKILDYFRPQFLLGMTATPSRSDGFDIYKLFDYNIAYEIHLKEAMQEDMLCPFHYFGITDITIGGREIDDVSAFTELTADARIEHIIGKAQFYGWCGERVKGLVFCRNIEEARLLSQKFNDKGFFTAALCGEDRQETRETAISRLEQDKRRGGLDYIFTVDIMNEGIDIPAVNQVIMLRPTKSSIIFVQQMGRGLRKYLHKDYVVILDFIGNYQNNFLIPIALFGDTSYNKDTIRRCVAEGSRLLPGCSTINFDEISRQKIYNAIDSARLSDALLLKNEYLNLKQKLGRIPRLDDFAKFGSISIIKFFDKFGSYHHFLQKYDKDYTIQLTAEQEEIFAFVCRRFAKGKRIFEILALQILLDTPHKFLAELQNTLLADYHHALTENETISVINNLTNEFTIANEREKYRHCVFIEPQNNDFVIAANFAQHLQSADFKHLLQETLAFARQQYKQHYVNHYRETNLVLYEKYTYEEVCYLLNWPGKINPNAMAGYFYEKTTHTMPVFINYIAPNKKRVDYANEFLSNDMITAFSKANRKLNSTDAQHIYNAKKEQNKLYLFVRKPNEDKEAKEFYFLGEISAIGEPEYAEKYNGFKVIYKLHTPVREDIFDYFSH</sequence>
<dbReference type="PANTHER" id="PTHR47396:SF1">
    <property type="entry name" value="ATP-DEPENDENT HELICASE IRC3-RELATED"/>
    <property type="match status" value="1"/>
</dbReference>
<dbReference type="SUPFAM" id="SSF56024">
    <property type="entry name" value="Phospholipase D/nuclease"/>
    <property type="match status" value="1"/>
</dbReference>
<accession>A0A239TJY6</accession>
<dbReference type="Pfam" id="PF11907">
    <property type="entry name" value="DUF3427"/>
    <property type="match status" value="1"/>
</dbReference>
<dbReference type="Pfam" id="PF26350">
    <property type="entry name" value="DUF8090"/>
    <property type="match status" value="1"/>
</dbReference>
<dbReference type="Proteomes" id="UP000215383">
    <property type="component" value="Chromosome 1"/>
</dbReference>
<dbReference type="InterPro" id="IPR014001">
    <property type="entry name" value="Helicase_ATP-bd"/>
</dbReference>
<evidence type="ECO:0000313" key="4">
    <source>
        <dbReference type="Proteomes" id="UP000215383"/>
    </source>
</evidence>
<dbReference type="eggNOG" id="COG3886">
    <property type="taxonomic scope" value="Bacteria"/>
</dbReference>
<evidence type="ECO:0000259" key="1">
    <source>
        <dbReference type="PROSITE" id="PS51192"/>
    </source>
</evidence>
<dbReference type="InterPro" id="IPR027417">
    <property type="entry name" value="P-loop_NTPase"/>
</dbReference>
<dbReference type="GO" id="GO:0016787">
    <property type="term" value="F:hydrolase activity"/>
    <property type="evidence" value="ECO:0007669"/>
    <property type="project" value="InterPro"/>
</dbReference>
<feature type="domain" description="Helicase ATP-binding" evidence="1">
    <location>
        <begin position="222"/>
        <end position="372"/>
    </location>
</feature>
<dbReference type="InterPro" id="IPR050742">
    <property type="entry name" value="Helicase_Restrict-Modif_Enz"/>
</dbReference>
<dbReference type="InterPro" id="IPR021835">
    <property type="entry name" value="DUF3427"/>
</dbReference>
<dbReference type="PROSITE" id="PS51192">
    <property type="entry name" value="HELICASE_ATP_BIND_1"/>
    <property type="match status" value="1"/>
</dbReference>
<dbReference type="Gene3D" id="3.30.870.10">
    <property type="entry name" value="Endonuclease Chain A"/>
    <property type="match status" value="1"/>
</dbReference>
<dbReference type="AlphaFoldDB" id="A0A239TJY6"/>
<protein>
    <submittedName>
        <fullName evidence="3">Type I restriction enzyme EcoKI subunit R</fullName>
    </submittedName>
</protein>
<keyword evidence="4" id="KW-1185">Reference proteome</keyword>
<dbReference type="PANTHER" id="PTHR47396">
    <property type="entry name" value="TYPE I RESTRICTION ENZYME ECOKI R PROTEIN"/>
    <property type="match status" value="1"/>
</dbReference>
<dbReference type="SUPFAM" id="SSF52540">
    <property type="entry name" value="P-loop containing nucleoside triphosphate hydrolases"/>
    <property type="match status" value="1"/>
</dbReference>
<dbReference type="eggNOG" id="COG1061">
    <property type="taxonomic scope" value="Bacteria"/>
</dbReference>
<dbReference type="InterPro" id="IPR001650">
    <property type="entry name" value="Helicase_C-like"/>
</dbReference>
<dbReference type="GO" id="GO:0005829">
    <property type="term" value="C:cytosol"/>
    <property type="evidence" value="ECO:0007669"/>
    <property type="project" value="TreeGrafter"/>
</dbReference>
<gene>
    <name evidence="3" type="ORF">SAMEA4364220_00865</name>
</gene>
<dbReference type="REBASE" id="216008">
    <property type="entry name" value="Mhy10570ORF865P"/>
</dbReference>
<organism evidence="3 4">
    <name type="scientific">Megamonas hypermegale</name>
    <dbReference type="NCBI Taxonomy" id="158847"/>
    <lineage>
        <taxon>Bacteria</taxon>
        <taxon>Bacillati</taxon>
        <taxon>Bacillota</taxon>
        <taxon>Negativicutes</taxon>
        <taxon>Selenomonadales</taxon>
        <taxon>Selenomonadaceae</taxon>
        <taxon>Megamonas</taxon>
    </lineage>
</organism>